<dbReference type="GeneID" id="17298940"/>
<dbReference type="HOGENOM" id="CLU_006515_2_0_1"/>
<dbReference type="EnsemblProtists" id="EKX42314">
    <property type="protein sequence ID" value="EKX42314"/>
    <property type="gene ID" value="GUITHDRAFT_141266"/>
</dbReference>
<evidence type="ECO:0000259" key="13">
    <source>
        <dbReference type="PROSITE" id="PS51193"/>
    </source>
</evidence>
<dbReference type="GO" id="GO:0005524">
    <property type="term" value="F:ATP binding"/>
    <property type="evidence" value="ECO:0007669"/>
    <property type="project" value="UniProtKB-KW"/>
</dbReference>
<dbReference type="GO" id="GO:0003677">
    <property type="term" value="F:DNA binding"/>
    <property type="evidence" value="ECO:0007669"/>
    <property type="project" value="InterPro"/>
</dbReference>
<accession>L1J2H0</accession>
<dbReference type="SUPFAM" id="SSF52540">
    <property type="entry name" value="P-loop containing nucleoside triphosphate hydrolases"/>
    <property type="match status" value="1"/>
</dbReference>
<evidence type="ECO:0000256" key="5">
    <source>
        <dbReference type="ARBA" id="ARBA00022741"/>
    </source>
</evidence>
<keyword evidence="9" id="KW-0408">Iron</keyword>
<reference evidence="16" key="2">
    <citation type="submission" date="2012-11" db="EMBL/GenBank/DDBJ databases">
        <authorList>
            <person name="Kuo A."/>
            <person name="Curtis B.A."/>
            <person name="Tanifuji G."/>
            <person name="Burki F."/>
            <person name="Gruber A."/>
            <person name="Irimia M."/>
            <person name="Maruyama S."/>
            <person name="Arias M.C."/>
            <person name="Ball S.G."/>
            <person name="Gile G.H."/>
            <person name="Hirakawa Y."/>
            <person name="Hopkins J.F."/>
            <person name="Rensing S.A."/>
            <person name="Schmutz J."/>
            <person name="Symeonidi A."/>
            <person name="Elias M."/>
            <person name="Eveleigh R.J."/>
            <person name="Herman E.K."/>
            <person name="Klute M.J."/>
            <person name="Nakayama T."/>
            <person name="Obornik M."/>
            <person name="Reyes-Prieto A."/>
            <person name="Armbrust E.V."/>
            <person name="Aves S.J."/>
            <person name="Beiko R.G."/>
            <person name="Coutinho P."/>
            <person name="Dacks J.B."/>
            <person name="Durnford D.G."/>
            <person name="Fast N.M."/>
            <person name="Green B.R."/>
            <person name="Grisdale C."/>
            <person name="Hempe F."/>
            <person name="Henrissat B."/>
            <person name="Hoppner M.P."/>
            <person name="Ishida K.-I."/>
            <person name="Kim E."/>
            <person name="Koreny L."/>
            <person name="Kroth P.G."/>
            <person name="Liu Y."/>
            <person name="Malik S.-B."/>
            <person name="Maier U.G."/>
            <person name="McRose D."/>
            <person name="Mock T."/>
            <person name="Neilson J.A."/>
            <person name="Onodera N.T."/>
            <person name="Poole A.M."/>
            <person name="Pritham E.J."/>
            <person name="Richards T.A."/>
            <person name="Rocap G."/>
            <person name="Roy S.W."/>
            <person name="Sarai C."/>
            <person name="Schaack S."/>
            <person name="Shirato S."/>
            <person name="Slamovits C.H."/>
            <person name="Spencer D.F."/>
            <person name="Suzuki S."/>
            <person name="Worden A.Z."/>
            <person name="Zauner S."/>
            <person name="Barry K."/>
            <person name="Bell C."/>
            <person name="Bharti A.K."/>
            <person name="Crow J.A."/>
            <person name="Grimwood J."/>
            <person name="Kramer R."/>
            <person name="Lindquist E."/>
            <person name="Lucas S."/>
            <person name="Salamov A."/>
            <person name="McFadden G.I."/>
            <person name="Lane C.E."/>
            <person name="Keeling P.J."/>
            <person name="Gray M.W."/>
            <person name="Grigoriev I.V."/>
            <person name="Archibald J.M."/>
        </authorList>
    </citation>
    <scope>NUCLEOTIDE SEQUENCE</scope>
    <source>
        <strain evidence="16">CCMP2712</strain>
    </source>
</reference>
<keyword evidence="10" id="KW-0411">Iron-sulfur</keyword>
<evidence type="ECO:0000256" key="2">
    <source>
        <dbReference type="ARBA" id="ARBA00004229"/>
    </source>
</evidence>
<evidence type="ECO:0000256" key="1">
    <source>
        <dbReference type="ARBA" id="ARBA00001966"/>
    </source>
</evidence>
<dbReference type="CDD" id="cd18788">
    <property type="entry name" value="SF2_C_XPD"/>
    <property type="match status" value="1"/>
</dbReference>
<keyword evidence="16" id="KW-1185">Reference proteome</keyword>
<dbReference type="PROSITE" id="PS51193">
    <property type="entry name" value="HELICASE_ATP_BIND_2"/>
    <property type="match status" value="1"/>
</dbReference>
<feature type="domain" description="Helicase ATP-binding" evidence="13">
    <location>
        <begin position="2"/>
        <end position="412"/>
    </location>
</feature>
<proteinExistence type="inferred from homology"/>
<organism evidence="14">
    <name type="scientific">Guillardia theta (strain CCMP2712)</name>
    <name type="common">Cryptophyte</name>
    <dbReference type="NCBI Taxonomy" id="905079"/>
    <lineage>
        <taxon>Eukaryota</taxon>
        <taxon>Cryptophyceae</taxon>
        <taxon>Pyrenomonadales</taxon>
        <taxon>Geminigeraceae</taxon>
        <taxon>Guillardia</taxon>
    </lineage>
</organism>
<evidence type="ECO:0000256" key="4">
    <source>
        <dbReference type="ARBA" id="ARBA00022723"/>
    </source>
</evidence>
<dbReference type="RefSeq" id="XP_005829294.1">
    <property type="nucleotide sequence ID" value="XM_005829237.1"/>
</dbReference>
<evidence type="ECO:0000256" key="8">
    <source>
        <dbReference type="ARBA" id="ARBA00022840"/>
    </source>
</evidence>
<comment type="cofactor">
    <cofactor evidence="1">
        <name>[4Fe-4S] cluster</name>
        <dbReference type="ChEBI" id="CHEBI:49883"/>
    </cofactor>
</comment>
<dbReference type="eggNOG" id="KOG1133">
    <property type="taxonomic scope" value="Eukaryota"/>
</dbReference>
<evidence type="ECO:0000256" key="7">
    <source>
        <dbReference type="ARBA" id="ARBA00022806"/>
    </source>
</evidence>
<evidence type="ECO:0000313" key="15">
    <source>
        <dbReference type="EnsemblProtists" id="EKX42314"/>
    </source>
</evidence>
<evidence type="ECO:0000256" key="11">
    <source>
        <dbReference type="ARBA" id="ARBA00023235"/>
    </source>
</evidence>
<evidence type="ECO:0000313" key="14">
    <source>
        <dbReference type="EMBL" id="EKX42314.1"/>
    </source>
</evidence>
<dbReference type="GO" id="GO:0034085">
    <property type="term" value="P:establishment of sister chromatid cohesion"/>
    <property type="evidence" value="ECO:0007669"/>
    <property type="project" value="TreeGrafter"/>
</dbReference>
<comment type="subcellular location">
    <subcellularLocation>
        <location evidence="2">Plastid</location>
        <location evidence="2">Chloroplast</location>
    </subcellularLocation>
</comment>
<reference evidence="15" key="3">
    <citation type="submission" date="2015-06" db="UniProtKB">
        <authorList>
            <consortium name="EnsemblProtists"/>
        </authorList>
    </citation>
    <scope>IDENTIFICATION</scope>
</reference>
<name>L1J2H0_GUITC</name>
<dbReference type="Pfam" id="PF13307">
    <property type="entry name" value="Helicase_C_2"/>
    <property type="match status" value="1"/>
</dbReference>
<evidence type="ECO:0000256" key="12">
    <source>
        <dbReference type="SAM" id="MobiDB-lite"/>
    </source>
</evidence>
<keyword evidence="6" id="KW-0378">Hydrolase</keyword>
<keyword evidence="8" id="KW-0067">ATP-binding</keyword>
<dbReference type="GO" id="GO:0003678">
    <property type="term" value="F:DNA helicase activity"/>
    <property type="evidence" value="ECO:0007669"/>
    <property type="project" value="InterPro"/>
</dbReference>
<evidence type="ECO:0000256" key="6">
    <source>
        <dbReference type="ARBA" id="ARBA00022801"/>
    </source>
</evidence>
<evidence type="ECO:0000256" key="10">
    <source>
        <dbReference type="ARBA" id="ARBA00023014"/>
    </source>
</evidence>
<feature type="region of interest" description="Disordered" evidence="12">
    <location>
        <begin position="86"/>
        <end position="151"/>
    </location>
</feature>
<dbReference type="InterPro" id="IPR027417">
    <property type="entry name" value="P-loop_NTPase"/>
</dbReference>
<dbReference type="OMA" id="QTHQFRD"/>
<dbReference type="OrthoDB" id="267079at2759"/>
<dbReference type="STRING" id="905079.L1J2H0"/>
<dbReference type="Gene3D" id="3.40.50.300">
    <property type="entry name" value="P-loop containing nucleotide triphosphate hydrolases"/>
    <property type="match status" value="3"/>
</dbReference>
<evidence type="ECO:0000256" key="9">
    <source>
        <dbReference type="ARBA" id="ARBA00023004"/>
    </source>
</evidence>
<gene>
    <name evidence="14" type="ORF">GUITHDRAFT_141266</name>
</gene>
<protein>
    <recommendedName>
        <fullName evidence="13">Helicase ATP-binding domain-containing protein</fullName>
    </recommendedName>
</protein>
<dbReference type="GO" id="GO:0046872">
    <property type="term" value="F:metal ion binding"/>
    <property type="evidence" value="ECO:0007669"/>
    <property type="project" value="UniProtKB-KW"/>
</dbReference>
<dbReference type="SMART" id="SM00491">
    <property type="entry name" value="HELICc2"/>
    <property type="match status" value="1"/>
</dbReference>
<dbReference type="InterPro" id="IPR006554">
    <property type="entry name" value="Helicase-like_DEXD_c2"/>
</dbReference>
<dbReference type="GO" id="GO:0051536">
    <property type="term" value="F:iron-sulfur cluster binding"/>
    <property type="evidence" value="ECO:0007669"/>
    <property type="project" value="UniProtKB-KW"/>
</dbReference>
<dbReference type="InterPro" id="IPR045028">
    <property type="entry name" value="DinG/Rad3-like"/>
</dbReference>
<feature type="compositionally biased region" description="Basic and acidic residues" evidence="12">
    <location>
        <begin position="86"/>
        <end position="127"/>
    </location>
</feature>
<keyword evidence="4" id="KW-0479">Metal-binding</keyword>
<keyword evidence="11" id="KW-0413">Isomerase</keyword>
<keyword evidence="5" id="KW-0547">Nucleotide-binding</keyword>
<dbReference type="Pfam" id="PF06733">
    <property type="entry name" value="DEAD_2"/>
    <property type="match status" value="1"/>
</dbReference>
<dbReference type="SMART" id="SM00488">
    <property type="entry name" value="DEXDc2"/>
    <property type="match status" value="1"/>
</dbReference>
<dbReference type="GO" id="GO:0005634">
    <property type="term" value="C:nucleus"/>
    <property type="evidence" value="ECO:0007669"/>
    <property type="project" value="TreeGrafter"/>
</dbReference>
<evidence type="ECO:0000313" key="16">
    <source>
        <dbReference type="Proteomes" id="UP000011087"/>
    </source>
</evidence>
<keyword evidence="7" id="KW-0347">Helicase</keyword>
<evidence type="ECO:0000256" key="3">
    <source>
        <dbReference type="ARBA" id="ARBA00008435"/>
    </source>
</evidence>
<reference evidence="14 16" key="1">
    <citation type="journal article" date="2012" name="Nature">
        <title>Algal genomes reveal evolutionary mosaicism and the fate of nucleomorphs.</title>
        <authorList>
            <consortium name="DOE Joint Genome Institute"/>
            <person name="Curtis B.A."/>
            <person name="Tanifuji G."/>
            <person name="Burki F."/>
            <person name="Gruber A."/>
            <person name="Irimia M."/>
            <person name="Maruyama S."/>
            <person name="Arias M.C."/>
            <person name="Ball S.G."/>
            <person name="Gile G.H."/>
            <person name="Hirakawa Y."/>
            <person name="Hopkins J.F."/>
            <person name="Kuo A."/>
            <person name="Rensing S.A."/>
            <person name="Schmutz J."/>
            <person name="Symeonidi A."/>
            <person name="Elias M."/>
            <person name="Eveleigh R.J."/>
            <person name="Herman E.K."/>
            <person name="Klute M.J."/>
            <person name="Nakayama T."/>
            <person name="Obornik M."/>
            <person name="Reyes-Prieto A."/>
            <person name="Armbrust E.V."/>
            <person name="Aves S.J."/>
            <person name="Beiko R.G."/>
            <person name="Coutinho P."/>
            <person name="Dacks J.B."/>
            <person name="Durnford D.G."/>
            <person name="Fast N.M."/>
            <person name="Green B.R."/>
            <person name="Grisdale C.J."/>
            <person name="Hempel F."/>
            <person name="Henrissat B."/>
            <person name="Hoppner M.P."/>
            <person name="Ishida K."/>
            <person name="Kim E."/>
            <person name="Koreny L."/>
            <person name="Kroth P.G."/>
            <person name="Liu Y."/>
            <person name="Malik S.B."/>
            <person name="Maier U.G."/>
            <person name="McRose D."/>
            <person name="Mock T."/>
            <person name="Neilson J.A."/>
            <person name="Onodera N.T."/>
            <person name="Poole A.M."/>
            <person name="Pritham E.J."/>
            <person name="Richards T.A."/>
            <person name="Rocap G."/>
            <person name="Roy S.W."/>
            <person name="Sarai C."/>
            <person name="Schaack S."/>
            <person name="Shirato S."/>
            <person name="Slamovits C.H."/>
            <person name="Spencer D.F."/>
            <person name="Suzuki S."/>
            <person name="Worden A.Z."/>
            <person name="Zauner S."/>
            <person name="Barry K."/>
            <person name="Bell C."/>
            <person name="Bharti A.K."/>
            <person name="Crow J.A."/>
            <person name="Grimwood J."/>
            <person name="Kramer R."/>
            <person name="Lindquist E."/>
            <person name="Lucas S."/>
            <person name="Salamov A."/>
            <person name="McFadden G.I."/>
            <person name="Lane C.E."/>
            <person name="Keeling P.J."/>
            <person name="Gray M.W."/>
            <person name="Grigoriev I.V."/>
            <person name="Archibald J.M."/>
        </authorList>
    </citation>
    <scope>NUCLEOTIDE SEQUENCE</scope>
    <source>
        <strain evidence="14 16">CCMP2712</strain>
    </source>
</reference>
<dbReference type="InterPro" id="IPR014013">
    <property type="entry name" value="Helic_SF1/SF2_ATP-bd_DinG/Rad3"/>
</dbReference>
<sequence>MGIEEFKFPFSPYTVQVQLMTAVYGALCDGAVGIFESPTGTGKSMSLICSSLRWLKENPVYVKEDTTHMGLKDDDVPDWVLEHTRKREKQERDMAISMEKDRLDTARKRMADDARERSMHRSKDHKASKPTFHSKRSSGGSGDSSKANDHNKDDVKLLLSDEENDDQKILRSALDSLFQKPENEDRLEDEYDVRKVIYCSRTHSQLSQFMNEVKRTQWGKDLKAVSLASRKGMCINPKVSSLKSSTRINAACLDLQKGVEDTESNIEDAPSALKAKKKKSNCPFYDQDRQLDLRDMILARVQDIEDIVENGKKVQCCPYYASRAAIRAAELVTIPYTSLVHKATREALGLKLEGNVVIIDEAHNLIEAVTTTHSSTLSYSAITLLKSLFSDYLERFCTRLSAKNAENVRLIILVLKKLDQYMIDSESKGSEKGSLKKTSGEGKPVVGKTVSVAEFCIMAGIDNVNFFQLLRYFDKSKILQKLHGFYEKRLAEYHEKAGFDGEDELDEATGKLSLSYQLLNASTHFKEILQQAHSVVLAGGTMQPMAEYVQQLMPSIQPSRFRTLSVGHVIPKENILPLTVSTGPTGLKFDFRHGTRSDPTQKSEIGRLIVNICGLTPDGIVVFLPSYSYEEELWTYWTTEGLVDKIAKKKKIFREPRSSGEVEAVLRQYEECIRTQGTENTSPKDSSCMVDTRILNRVTDRFPVTGAILLCVVGGKLSEGINFSDELGRCVIVVGLPFANRGDPRLLEKIKYVESLPPVTELVGEDSKSSPTLTGAKAGQAYYQNMCMKAVNQCIGRAIRHIADYAAILLVDSRYEGSNVRCKITSWIRDKLTADSPTSFGPCYQALAKFFKSKCCQCPKGSVL</sequence>
<dbReference type="GO" id="GO:0016818">
    <property type="term" value="F:hydrolase activity, acting on acid anhydrides, in phosphorus-containing anhydrides"/>
    <property type="evidence" value="ECO:0007669"/>
    <property type="project" value="InterPro"/>
</dbReference>
<dbReference type="PANTHER" id="PTHR11472">
    <property type="entry name" value="DNA REPAIR DEAD HELICASE RAD3/XP-D SUBFAMILY MEMBER"/>
    <property type="match status" value="1"/>
</dbReference>
<dbReference type="KEGG" id="gtt:GUITHDRAFT_141266"/>
<dbReference type="GO" id="GO:0006139">
    <property type="term" value="P:nucleobase-containing compound metabolic process"/>
    <property type="evidence" value="ECO:0007669"/>
    <property type="project" value="InterPro"/>
</dbReference>
<dbReference type="InterPro" id="IPR006555">
    <property type="entry name" value="ATP-dep_Helicase_C"/>
</dbReference>
<dbReference type="PaxDb" id="55529-EKX42314"/>
<comment type="similarity">
    <text evidence="3">Belongs to the DEAD box helicase family. DEAH subfamily. DDX11/CHL1 sub-subfamily.</text>
</comment>
<dbReference type="PANTHER" id="PTHR11472:SF41">
    <property type="entry name" value="ATP-DEPENDENT DNA HELICASE DDX11-RELATED"/>
    <property type="match status" value="1"/>
</dbReference>
<dbReference type="Proteomes" id="UP000011087">
    <property type="component" value="Unassembled WGS sequence"/>
</dbReference>
<dbReference type="GO" id="GO:0009507">
    <property type="term" value="C:chloroplast"/>
    <property type="evidence" value="ECO:0007669"/>
    <property type="project" value="UniProtKB-SubCell"/>
</dbReference>
<dbReference type="EMBL" id="JH993017">
    <property type="protein sequence ID" value="EKX42314.1"/>
    <property type="molecule type" value="Genomic_DNA"/>
</dbReference>
<dbReference type="InterPro" id="IPR010614">
    <property type="entry name" value="RAD3-like_helicase_DEAD"/>
</dbReference>
<dbReference type="AlphaFoldDB" id="L1J2H0"/>